<dbReference type="Gene3D" id="3.30.70.270">
    <property type="match status" value="1"/>
</dbReference>
<dbReference type="GO" id="GO:0043709">
    <property type="term" value="P:cell adhesion involved in single-species biofilm formation"/>
    <property type="evidence" value="ECO:0007669"/>
    <property type="project" value="TreeGrafter"/>
</dbReference>
<keyword evidence="9" id="KW-1185">Reference proteome</keyword>
<protein>
    <submittedName>
        <fullName evidence="8">Diguanylate cyclase</fullName>
        <ecNumber evidence="8">2.7.7.65</ecNumber>
    </submittedName>
</protein>
<feature type="transmembrane region" description="Helical" evidence="6">
    <location>
        <begin position="132"/>
        <end position="154"/>
    </location>
</feature>
<evidence type="ECO:0000259" key="7">
    <source>
        <dbReference type="PROSITE" id="PS50887"/>
    </source>
</evidence>
<dbReference type="FunFam" id="3.30.70.270:FF:000001">
    <property type="entry name" value="Diguanylate cyclase domain protein"/>
    <property type="match status" value="1"/>
</dbReference>
<dbReference type="CDD" id="cd01949">
    <property type="entry name" value="GGDEF"/>
    <property type="match status" value="1"/>
</dbReference>
<dbReference type="GO" id="GO:0052621">
    <property type="term" value="F:diguanylate cyclase activity"/>
    <property type="evidence" value="ECO:0007669"/>
    <property type="project" value="UniProtKB-EC"/>
</dbReference>
<comment type="caution">
    <text evidence="8">The sequence shown here is derived from an EMBL/GenBank/DDBJ whole genome shotgun (WGS) entry which is preliminary data.</text>
</comment>
<dbReference type="GO" id="GO:0000155">
    <property type="term" value="F:phosphorelay sensor kinase activity"/>
    <property type="evidence" value="ECO:0007669"/>
    <property type="project" value="InterPro"/>
</dbReference>
<keyword evidence="4 6" id="KW-1133">Transmembrane helix</keyword>
<name>A0A840DXM0_9BACL</name>
<evidence type="ECO:0000256" key="4">
    <source>
        <dbReference type="ARBA" id="ARBA00022989"/>
    </source>
</evidence>
<feature type="transmembrane region" description="Helical" evidence="6">
    <location>
        <begin position="39"/>
        <end position="59"/>
    </location>
</feature>
<dbReference type="EC" id="2.7.7.65" evidence="8"/>
<organism evidence="8 9">
    <name type="scientific">Anoxybacteroides voinovskiense</name>
    <dbReference type="NCBI Taxonomy" id="230470"/>
    <lineage>
        <taxon>Bacteria</taxon>
        <taxon>Bacillati</taxon>
        <taxon>Bacillota</taxon>
        <taxon>Bacilli</taxon>
        <taxon>Bacillales</taxon>
        <taxon>Anoxybacillaceae</taxon>
        <taxon>Anoxybacteroides</taxon>
    </lineage>
</organism>
<dbReference type="InterPro" id="IPR050469">
    <property type="entry name" value="Diguanylate_Cyclase"/>
</dbReference>
<evidence type="ECO:0000313" key="8">
    <source>
        <dbReference type="EMBL" id="MBB4075247.1"/>
    </source>
</evidence>
<dbReference type="GO" id="GO:0071555">
    <property type="term" value="P:cell wall organization"/>
    <property type="evidence" value="ECO:0007669"/>
    <property type="project" value="InterPro"/>
</dbReference>
<keyword evidence="5 6" id="KW-0472">Membrane</keyword>
<dbReference type="AlphaFoldDB" id="A0A840DXM0"/>
<dbReference type="InterPro" id="IPR000160">
    <property type="entry name" value="GGDEF_dom"/>
</dbReference>
<evidence type="ECO:0000256" key="1">
    <source>
        <dbReference type="ARBA" id="ARBA00004651"/>
    </source>
</evidence>
<dbReference type="InterPro" id="IPR029787">
    <property type="entry name" value="Nucleotide_cyclase"/>
</dbReference>
<dbReference type="InterPro" id="IPR011620">
    <property type="entry name" value="Sig_transdc_His_kinase_LytS_TM"/>
</dbReference>
<dbReference type="GO" id="GO:1902201">
    <property type="term" value="P:negative regulation of bacterial-type flagellum-dependent cell motility"/>
    <property type="evidence" value="ECO:0007669"/>
    <property type="project" value="TreeGrafter"/>
</dbReference>
<keyword evidence="3 6" id="KW-0812">Transmembrane</keyword>
<keyword evidence="8" id="KW-0548">Nucleotidyltransferase</keyword>
<feature type="domain" description="GGDEF" evidence="7">
    <location>
        <begin position="222"/>
        <end position="356"/>
    </location>
</feature>
<dbReference type="PANTHER" id="PTHR45138:SF9">
    <property type="entry name" value="DIGUANYLATE CYCLASE DGCM-RELATED"/>
    <property type="match status" value="1"/>
</dbReference>
<dbReference type="Pfam" id="PF07694">
    <property type="entry name" value="5TM-5TMR_LYT"/>
    <property type="match status" value="1"/>
</dbReference>
<dbReference type="NCBIfam" id="TIGR00254">
    <property type="entry name" value="GGDEF"/>
    <property type="match status" value="1"/>
</dbReference>
<keyword evidence="2" id="KW-1003">Cell membrane</keyword>
<evidence type="ECO:0000256" key="5">
    <source>
        <dbReference type="ARBA" id="ARBA00023136"/>
    </source>
</evidence>
<evidence type="ECO:0000256" key="2">
    <source>
        <dbReference type="ARBA" id="ARBA00022475"/>
    </source>
</evidence>
<dbReference type="InterPro" id="IPR043128">
    <property type="entry name" value="Rev_trsase/Diguanyl_cyclase"/>
</dbReference>
<dbReference type="RefSeq" id="WP_183185747.1">
    <property type="nucleotide sequence ID" value="NZ_BMNP01000027.1"/>
</dbReference>
<dbReference type="EMBL" id="JACIDE010000027">
    <property type="protein sequence ID" value="MBB4075247.1"/>
    <property type="molecule type" value="Genomic_DNA"/>
</dbReference>
<comment type="subcellular location">
    <subcellularLocation>
        <location evidence="1">Cell membrane</location>
        <topology evidence="1">Multi-pass membrane protein</topology>
    </subcellularLocation>
</comment>
<dbReference type="GO" id="GO:0005886">
    <property type="term" value="C:plasma membrane"/>
    <property type="evidence" value="ECO:0007669"/>
    <property type="project" value="UniProtKB-SubCell"/>
</dbReference>
<sequence>MVQSVLSNICILLLVYLCIQTIYFRKNDWTFLTPRRVKWLHILFVSFGTVAMFYTPIFIGDYRFDLRTIPVTFLALLQGPSYAIPALVIASSWRWVLGGSGAVPGIVFGLMLPTILALYLHRWSAIKRFSYVHSFFAFTAFWLLSDLPIIFLVPSGWEAFKQIAPIRFFSFHLGAALLFFFVRLAIHHVQLIQKLRFYADHDPLTHLYNMRKFVEVVNEQRTPRYLAMIDVDFFKHINDTYGHQNGDEVLKTLAQMIRTFAPDRMVAGRYGGEEFIACLSVEKETEAVELLNRLRTAIERRTFFTIDGQPLPPITVSIGVAPFNCSNRIEKAIEQADQYLYIAKQTGRNKVVWGEVAEQVK</sequence>
<dbReference type="SUPFAM" id="SSF55073">
    <property type="entry name" value="Nucleotide cyclase"/>
    <property type="match status" value="1"/>
</dbReference>
<dbReference type="SMART" id="SM00267">
    <property type="entry name" value="GGDEF"/>
    <property type="match status" value="1"/>
</dbReference>
<dbReference type="PROSITE" id="PS50887">
    <property type="entry name" value="GGDEF"/>
    <property type="match status" value="1"/>
</dbReference>
<reference evidence="8 9" key="1">
    <citation type="submission" date="2020-08" db="EMBL/GenBank/DDBJ databases">
        <title>Genomic Encyclopedia of Type Strains, Phase IV (KMG-IV): sequencing the most valuable type-strain genomes for metagenomic binning, comparative biology and taxonomic classification.</title>
        <authorList>
            <person name="Goeker M."/>
        </authorList>
    </citation>
    <scope>NUCLEOTIDE SEQUENCE [LARGE SCALE GENOMIC DNA]</scope>
    <source>
        <strain evidence="8 9">DSM 17075</strain>
    </source>
</reference>
<evidence type="ECO:0000256" key="3">
    <source>
        <dbReference type="ARBA" id="ARBA00022692"/>
    </source>
</evidence>
<evidence type="ECO:0000313" key="9">
    <source>
        <dbReference type="Proteomes" id="UP000559598"/>
    </source>
</evidence>
<accession>A0A840DXM0</accession>
<dbReference type="PANTHER" id="PTHR45138">
    <property type="entry name" value="REGULATORY COMPONENTS OF SENSORY TRANSDUCTION SYSTEM"/>
    <property type="match status" value="1"/>
</dbReference>
<feature type="transmembrane region" description="Helical" evidence="6">
    <location>
        <begin position="5"/>
        <end position="24"/>
    </location>
</feature>
<feature type="transmembrane region" description="Helical" evidence="6">
    <location>
        <begin position="71"/>
        <end position="96"/>
    </location>
</feature>
<dbReference type="Proteomes" id="UP000559598">
    <property type="component" value="Unassembled WGS sequence"/>
</dbReference>
<proteinExistence type="predicted"/>
<feature type="transmembrane region" description="Helical" evidence="6">
    <location>
        <begin position="166"/>
        <end position="186"/>
    </location>
</feature>
<keyword evidence="8" id="KW-0808">Transferase</keyword>
<gene>
    <name evidence="8" type="ORF">GGR02_003065</name>
</gene>
<dbReference type="Pfam" id="PF00990">
    <property type="entry name" value="GGDEF"/>
    <property type="match status" value="1"/>
</dbReference>
<feature type="transmembrane region" description="Helical" evidence="6">
    <location>
        <begin position="102"/>
        <end position="120"/>
    </location>
</feature>
<evidence type="ECO:0000256" key="6">
    <source>
        <dbReference type="SAM" id="Phobius"/>
    </source>
</evidence>